<feature type="transmembrane region" description="Helical" evidence="1">
    <location>
        <begin position="12"/>
        <end position="31"/>
    </location>
</feature>
<dbReference type="AlphaFoldDB" id="A0A645EDL8"/>
<evidence type="ECO:0000256" key="1">
    <source>
        <dbReference type="SAM" id="Phobius"/>
    </source>
</evidence>
<reference evidence="2" key="1">
    <citation type="submission" date="2019-08" db="EMBL/GenBank/DDBJ databases">
        <authorList>
            <person name="Kucharzyk K."/>
            <person name="Murdoch R.W."/>
            <person name="Higgins S."/>
            <person name="Loffler F."/>
        </authorList>
    </citation>
    <scope>NUCLEOTIDE SEQUENCE</scope>
</reference>
<gene>
    <name evidence="2" type="ORF">SDC9_147175</name>
</gene>
<evidence type="ECO:0000313" key="2">
    <source>
        <dbReference type="EMBL" id="MPM99980.1"/>
    </source>
</evidence>
<proteinExistence type="predicted"/>
<organism evidence="2">
    <name type="scientific">bioreactor metagenome</name>
    <dbReference type="NCBI Taxonomy" id="1076179"/>
    <lineage>
        <taxon>unclassified sequences</taxon>
        <taxon>metagenomes</taxon>
        <taxon>ecological metagenomes</taxon>
    </lineage>
</organism>
<dbReference type="EMBL" id="VSSQ01046030">
    <property type="protein sequence ID" value="MPM99980.1"/>
    <property type="molecule type" value="Genomic_DNA"/>
</dbReference>
<keyword evidence="1" id="KW-1133">Transmembrane helix</keyword>
<protein>
    <submittedName>
        <fullName evidence="2">Uncharacterized protein</fullName>
    </submittedName>
</protein>
<feature type="transmembrane region" description="Helical" evidence="1">
    <location>
        <begin position="52"/>
        <end position="74"/>
    </location>
</feature>
<keyword evidence="1" id="KW-0472">Membrane</keyword>
<name>A0A645EDL8_9ZZZZ</name>
<keyword evidence="1" id="KW-0812">Transmembrane</keyword>
<comment type="caution">
    <text evidence="2">The sequence shown here is derived from an EMBL/GenBank/DDBJ whole genome shotgun (WGS) entry which is preliminary data.</text>
</comment>
<accession>A0A645EDL8</accession>
<sequence>MGLTSRVLSFDFERYFIINMLFSIEASIISFKNGEATVLSGFQKDKTDSKRFILFLASSGAIASNFLDAELMFASNGSDL</sequence>